<keyword evidence="1" id="KW-0472">Membrane</keyword>
<keyword evidence="1" id="KW-1133">Transmembrane helix</keyword>
<accession>A0A2U3L5P4</accession>
<dbReference type="Pfam" id="PF22612">
    <property type="entry name" value="GH113"/>
    <property type="match status" value="1"/>
</dbReference>
<dbReference type="AlphaFoldDB" id="A0A2U3L5P4"/>
<feature type="transmembrane region" description="Helical" evidence="1">
    <location>
        <begin position="15"/>
        <end position="39"/>
    </location>
</feature>
<dbReference type="SUPFAM" id="SSF51445">
    <property type="entry name" value="(Trans)glycosidases"/>
    <property type="match status" value="1"/>
</dbReference>
<dbReference type="Gene3D" id="3.20.20.80">
    <property type="entry name" value="Glycosidases"/>
    <property type="match status" value="1"/>
</dbReference>
<name>A0A2U3L5P4_9FIRM</name>
<protein>
    <submittedName>
        <fullName evidence="2">Hydrolase</fullName>
    </submittedName>
</protein>
<dbReference type="GO" id="GO:0016787">
    <property type="term" value="F:hydrolase activity"/>
    <property type="evidence" value="ECO:0007669"/>
    <property type="project" value="UniProtKB-KW"/>
</dbReference>
<dbReference type="EMBL" id="OMOF01000313">
    <property type="protein sequence ID" value="SPF47236.1"/>
    <property type="molecule type" value="Genomic_DNA"/>
</dbReference>
<dbReference type="InterPro" id="IPR055151">
    <property type="entry name" value="GH113"/>
</dbReference>
<evidence type="ECO:0000313" key="2">
    <source>
        <dbReference type="EMBL" id="SPF47236.1"/>
    </source>
</evidence>
<keyword evidence="2" id="KW-0378">Hydrolase</keyword>
<evidence type="ECO:0000313" key="3">
    <source>
        <dbReference type="Proteomes" id="UP000238916"/>
    </source>
</evidence>
<dbReference type="InterPro" id="IPR017853">
    <property type="entry name" value="GH"/>
</dbReference>
<proteinExistence type="predicted"/>
<gene>
    <name evidence="2" type="ORF">SBF1_3800003</name>
</gene>
<dbReference type="OrthoDB" id="9773531at2"/>
<organism evidence="2 3">
    <name type="scientific">Candidatus Desulfosporosinus infrequens</name>
    <dbReference type="NCBI Taxonomy" id="2043169"/>
    <lineage>
        <taxon>Bacteria</taxon>
        <taxon>Bacillati</taxon>
        <taxon>Bacillota</taxon>
        <taxon>Clostridia</taxon>
        <taxon>Eubacteriales</taxon>
        <taxon>Desulfitobacteriaceae</taxon>
        <taxon>Desulfosporosinus</taxon>
    </lineage>
</organism>
<reference evidence="3" key="1">
    <citation type="submission" date="2018-02" db="EMBL/GenBank/DDBJ databases">
        <authorList>
            <person name="Hausmann B."/>
        </authorList>
    </citation>
    <scope>NUCLEOTIDE SEQUENCE [LARGE SCALE GENOMIC DNA]</scope>
    <source>
        <strain evidence="3">Peat soil MAG SbF1</strain>
    </source>
</reference>
<dbReference type="CDD" id="cd19608">
    <property type="entry name" value="GH113_mannanase-like"/>
    <property type="match status" value="1"/>
</dbReference>
<sequence>MFNRLLTVLNCNKVILSSLVITLVVAIFVKVVLVDIVYVNQQFEKNRIITPWGEKIKSGNLSVDYTLEQTLSDIERLGLNTINVPVEIDISSLIANSMSINLESKTKAIQLIKKLRYKGINVILEPFPFIQNGELGETKLKPTDLNEWFWNWKQGVLSQLILEIALPYKVYALCIGSNFDQFENQYGYWTDVADFVRTNYKGKITYRTNWWYTAEWNSNKESKDDTYTVKLNNPLLGKLDFISVAAYFELTDKDTNLVDNLVSAIHGTQILKRNQDIYNELKNLSFKWNKPLFFGELGFPKRNQASVHPWNPSPSNIENDQEQANCFQAYKEVFEKETWNLGFSVFAIGKDDETKNYYPSNLSVEIIKSWY</sequence>
<evidence type="ECO:0000256" key="1">
    <source>
        <dbReference type="SAM" id="Phobius"/>
    </source>
</evidence>
<dbReference type="Proteomes" id="UP000238916">
    <property type="component" value="Unassembled WGS sequence"/>
</dbReference>
<keyword evidence="1" id="KW-0812">Transmembrane</keyword>